<comment type="caution">
    <text evidence="2">The sequence shown here is derived from an EMBL/GenBank/DDBJ whole genome shotgun (WGS) entry which is preliminary data.</text>
</comment>
<dbReference type="Pfam" id="PF08445">
    <property type="entry name" value="FR47"/>
    <property type="match status" value="1"/>
</dbReference>
<feature type="domain" description="N-acetyltransferase" evidence="1">
    <location>
        <begin position="103"/>
        <end position="241"/>
    </location>
</feature>
<dbReference type="InterPro" id="IPR000182">
    <property type="entry name" value="GNAT_dom"/>
</dbReference>
<reference evidence="2" key="1">
    <citation type="journal article" date="2014" name="Int. J. Syst. Evol. Microbiol.">
        <title>Complete genome sequence of Corynebacterium casei LMG S-19264T (=DSM 44701T), isolated from a smear-ripened cheese.</title>
        <authorList>
            <consortium name="US DOE Joint Genome Institute (JGI-PGF)"/>
            <person name="Walter F."/>
            <person name="Albersmeier A."/>
            <person name="Kalinowski J."/>
            <person name="Ruckert C."/>
        </authorList>
    </citation>
    <scope>NUCLEOTIDE SEQUENCE</scope>
    <source>
        <strain evidence="2">JCM 3313</strain>
    </source>
</reference>
<dbReference type="GO" id="GO:0016747">
    <property type="term" value="F:acyltransferase activity, transferring groups other than amino-acyl groups"/>
    <property type="evidence" value="ECO:0007669"/>
    <property type="project" value="InterPro"/>
</dbReference>
<dbReference type="InterPro" id="IPR013653">
    <property type="entry name" value="GCN5-like_dom"/>
</dbReference>
<keyword evidence="3" id="KW-1185">Reference proteome</keyword>
<sequence>MRRLHSPADLADRSTMIRWAAQALAWGGSAWAHGGAVAVLAPRLNRHDRLVLDGPPGDVDALLEHLAAPHLRPLVTTDLAARLSTPARVVFGWMERGGELAPGPGRWLAESEWDEVEALLREANPNSYVWPREPGPTRWAGLRVDGGLVAVAADAWSAPTAGFLAGVATHPDHRGRGLSTGLCAFVASSLLTRHGTCALMVDAGNADAIAVYRKLGFDYRGVAVLESPRQSTPGSPLKTVR</sequence>
<protein>
    <recommendedName>
        <fullName evidence="1">N-acetyltransferase domain-containing protein</fullName>
    </recommendedName>
</protein>
<gene>
    <name evidence="2" type="ORF">GCM10010185_01260</name>
</gene>
<dbReference type="EMBL" id="BMRG01000001">
    <property type="protein sequence ID" value="GGP34409.1"/>
    <property type="molecule type" value="Genomic_DNA"/>
</dbReference>
<evidence type="ECO:0000313" key="2">
    <source>
        <dbReference type="EMBL" id="GGP34409.1"/>
    </source>
</evidence>
<proteinExistence type="predicted"/>
<reference evidence="2" key="2">
    <citation type="submission" date="2020-09" db="EMBL/GenBank/DDBJ databases">
        <authorList>
            <person name="Sun Q."/>
            <person name="Ohkuma M."/>
        </authorList>
    </citation>
    <scope>NUCLEOTIDE SEQUENCE</scope>
    <source>
        <strain evidence="2">JCM 3313</strain>
    </source>
</reference>
<evidence type="ECO:0000259" key="1">
    <source>
        <dbReference type="PROSITE" id="PS51186"/>
    </source>
</evidence>
<accession>A0A918EAF0</accession>
<organism evidence="2 3">
    <name type="scientific">Saccharothrix coeruleofusca</name>
    <dbReference type="NCBI Taxonomy" id="33919"/>
    <lineage>
        <taxon>Bacteria</taxon>
        <taxon>Bacillati</taxon>
        <taxon>Actinomycetota</taxon>
        <taxon>Actinomycetes</taxon>
        <taxon>Pseudonocardiales</taxon>
        <taxon>Pseudonocardiaceae</taxon>
        <taxon>Saccharothrix</taxon>
    </lineage>
</organism>
<dbReference type="InterPro" id="IPR016181">
    <property type="entry name" value="Acyl_CoA_acyltransferase"/>
</dbReference>
<dbReference type="PROSITE" id="PS51186">
    <property type="entry name" value="GNAT"/>
    <property type="match status" value="1"/>
</dbReference>
<dbReference type="SUPFAM" id="SSF55729">
    <property type="entry name" value="Acyl-CoA N-acyltransferases (Nat)"/>
    <property type="match status" value="1"/>
</dbReference>
<dbReference type="Proteomes" id="UP000639606">
    <property type="component" value="Unassembled WGS sequence"/>
</dbReference>
<dbReference type="Gene3D" id="3.40.630.30">
    <property type="match status" value="1"/>
</dbReference>
<dbReference type="RefSeq" id="WP_229794854.1">
    <property type="nucleotide sequence ID" value="NZ_BMRG01000001.1"/>
</dbReference>
<name>A0A918EAF0_9PSEU</name>
<evidence type="ECO:0000313" key="3">
    <source>
        <dbReference type="Proteomes" id="UP000639606"/>
    </source>
</evidence>
<dbReference type="AlphaFoldDB" id="A0A918EAF0"/>